<dbReference type="Proteomes" id="UP000288168">
    <property type="component" value="Unassembled WGS sequence"/>
</dbReference>
<gene>
    <name evidence="2" type="ORF">CEP54_015617</name>
</gene>
<evidence type="ECO:0000256" key="1">
    <source>
        <dbReference type="SAM" id="MobiDB-lite"/>
    </source>
</evidence>
<feature type="region of interest" description="Disordered" evidence="1">
    <location>
        <begin position="42"/>
        <end position="62"/>
    </location>
</feature>
<protein>
    <submittedName>
        <fullName evidence="2">Uncharacterized protein</fullName>
    </submittedName>
</protein>
<dbReference type="EMBL" id="NKCI01000385">
    <property type="protein sequence ID" value="RSL42068.1"/>
    <property type="molecule type" value="Genomic_DNA"/>
</dbReference>
<comment type="caution">
    <text evidence="2">The sequence shown here is derived from an EMBL/GenBank/DDBJ whole genome shotgun (WGS) entry which is preliminary data.</text>
</comment>
<dbReference type="AlphaFoldDB" id="A0A428NMP2"/>
<feature type="compositionally biased region" description="Low complexity" evidence="1">
    <location>
        <begin position="51"/>
        <end position="62"/>
    </location>
</feature>
<sequence>MRQPQPFNRRAGERGVHFDYAQLVSPESCGFFNPDGYKYAASPRGYNRKAPSTPTNSSISTPNPLCIPVSMKFSLFFLAAAVMAAPSPDIESRDNEARASCWNRSKCDAFWSGKCEDYCKPYKFSHMARTDCNVFSKRCCCKTK</sequence>
<organism evidence="2 3">
    <name type="scientific">Fusarium duplospermum</name>
    <dbReference type="NCBI Taxonomy" id="1325734"/>
    <lineage>
        <taxon>Eukaryota</taxon>
        <taxon>Fungi</taxon>
        <taxon>Dikarya</taxon>
        <taxon>Ascomycota</taxon>
        <taxon>Pezizomycotina</taxon>
        <taxon>Sordariomycetes</taxon>
        <taxon>Hypocreomycetidae</taxon>
        <taxon>Hypocreales</taxon>
        <taxon>Nectriaceae</taxon>
        <taxon>Fusarium</taxon>
        <taxon>Fusarium solani species complex</taxon>
    </lineage>
</organism>
<name>A0A428NMP2_9HYPO</name>
<evidence type="ECO:0000313" key="2">
    <source>
        <dbReference type="EMBL" id="RSL42068.1"/>
    </source>
</evidence>
<reference evidence="2 3" key="1">
    <citation type="submission" date="2017-06" db="EMBL/GenBank/DDBJ databases">
        <title>Comparative genomic analysis of Ambrosia Fusariam Clade fungi.</title>
        <authorList>
            <person name="Stajich J.E."/>
            <person name="Carrillo J."/>
            <person name="Kijimoto T."/>
            <person name="Eskalen A."/>
            <person name="O'Donnell K."/>
            <person name="Kasson M."/>
        </authorList>
    </citation>
    <scope>NUCLEOTIDE SEQUENCE [LARGE SCALE GENOMIC DNA]</scope>
    <source>
        <strain evidence="2 3">NRRL62584</strain>
    </source>
</reference>
<dbReference type="OrthoDB" id="4920918at2759"/>
<evidence type="ECO:0000313" key="3">
    <source>
        <dbReference type="Proteomes" id="UP000288168"/>
    </source>
</evidence>
<proteinExistence type="predicted"/>
<accession>A0A428NMP2</accession>
<keyword evidence="3" id="KW-1185">Reference proteome</keyword>